<dbReference type="Proteomes" id="UP001732700">
    <property type="component" value="Chromosome 5C"/>
</dbReference>
<reference evidence="1" key="1">
    <citation type="submission" date="2021-05" db="EMBL/GenBank/DDBJ databases">
        <authorList>
            <person name="Scholz U."/>
            <person name="Mascher M."/>
            <person name="Fiebig A."/>
        </authorList>
    </citation>
    <scope>NUCLEOTIDE SEQUENCE [LARGE SCALE GENOMIC DNA]</scope>
</reference>
<keyword evidence="2" id="KW-1185">Reference proteome</keyword>
<dbReference type="EnsemblPlants" id="AVESA.00010b.r2.5CG0918390.3">
    <property type="protein sequence ID" value="AVESA.00010b.r2.5CG0918390.3.CDS"/>
    <property type="gene ID" value="AVESA.00010b.r2.5CG0918390"/>
</dbReference>
<sequence length="516" mass="57818">MAGLEELKRRLQPIFFDADGNVVSPPGADDDASQESSDDCEVLDGGTVNLLSRSSDEYNINELGFHKRTTRPDEAYSTEKAYRCSFHDMHIFDMVGNGASSVVHRAIYVPVHRVLALKKIQIFEKEKRQQILNEIRTLSEASCYPGLVEFHGVFYSPDSGEIYFALEYMDGGSLADILRVKKFITEPVLSHMLQKVLLALRYLHEVRRLVHRDIKPANLLLNLKGDTKITDFGVTSGLHDSITMCATFLGSVTYMSPERIRNENCSYAADIWSLGLTALECATGRYPYDVNGGEADLMLQILEDPSPTPPQDIYSEEFCSFIDACLQKDADARPTCDQKYEGPGVDLAEYNKSIHDPSERLSQIAHMLAVHYYMIFDGGDAQWCHMKSFYKPNSIFSFSGETHVGKIDIFDTLSRIRKMLKGNSPCEKIAHVMEKVYCRTHGEGMSVQVSGSFIVGNEFLVCADGFRAEGMPSIDELSPDVLSNQAGHFQEDFFFEPGTAMGCYVISKQELHISKT</sequence>
<evidence type="ECO:0000313" key="2">
    <source>
        <dbReference type="Proteomes" id="UP001732700"/>
    </source>
</evidence>
<reference evidence="1" key="2">
    <citation type="submission" date="2025-09" db="UniProtKB">
        <authorList>
            <consortium name="EnsemblPlants"/>
        </authorList>
    </citation>
    <scope>IDENTIFICATION</scope>
</reference>
<name>A0ACD5Y0F4_AVESA</name>
<proteinExistence type="predicted"/>
<organism evidence="1 2">
    <name type="scientific">Avena sativa</name>
    <name type="common">Oat</name>
    <dbReference type="NCBI Taxonomy" id="4498"/>
    <lineage>
        <taxon>Eukaryota</taxon>
        <taxon>Viridiplantae</taxon>
        <taxon>Streptophyta</taxon>
        <taxon>Embryophyta</taxon>
        <taxon>Tracheophyta</taxon>
        <taxon>Spermatophyta</taxon>
        <taxon>Magnoliopsida</taxon>
        <taxon>Liliopsida</taxon>
        <taxon>Poales</taxon>
        <taxon>Poaceae</taxon>
        <taxon>BOP clade</taxon>
        <taxon>Pooideae</taxon>
        <taxon>Poodae</taxon>
        <taxon>Poeae</taxon>
        <taxon>Poeae Chloroplast Group 1 (Aveneae type)</taxon>
        <taxon>Aveninae</taxon>
        <taxon>Avena</taxon>
    </lineage>
</organism>
<accession>A0ACD5Y0F4</accession>
<protein>
    <submittedName>
        <fullName evidence="1">Uncharacterized protein</fullName>
    </submittedName>
</protein>
<evidence type="ECO:0000313" key="1">
    <source>
        <dbReference type="EnsemblPlants" id="AVESA.00010b.r2.5CG0918390.3.CDS"/>
    </source>
</evidence>